<feature type="compositionally biased region" description="Basic and acidic residues" evidence="1">
    <location>
        <begin position="23"/>
        <end position="35"/>
    </location>
</feature>
<accession>A0A246F8T3</accession>
<name>A0A246F8T3_PSENT</name>
<evidence type="ECO:0000313" key="3">
    <source>
        <dbReference type="Proteomes" id="UP000198145"/>
    </source>
</evidence>
<protein>
    <submittedName>
        <fullName evidence="2">Uncharacterized protein</fullName>
    </submittedName>
</protein>
<evidence type="ECO:0000256" key="1">
    <source>
        <dbReference type="SAM" id="MobiDB-lite"/>
    </source>
</evidence>
<organism evidence="2 3">
    <name type="scientific">Pseudomonas nitroreducens</name>
    <dbReference type="NCBI Taxonomy" id="46680"/>
    <lineage>
        <taxon>Bacteria</taxon>
        <taxon>Pseudomonadati</taxon>
        <taxon>Pseudomonadota</taxon>
        <taxon>Gammaproteobacteria</taxon>
        <taxon>Pseudomonadales</taxon>
        <taxon>Pseudomonadaceae</taxon>
        <taxon>Pseudomonas</taxon>
    </lineage>
</organism>
<dbReference type="AlphaFoldDB" id="A0A246F8T3"/>
<dbReference type="Proteomes" id="UP000198145">
    <property type="component" value="Unassembled WGS sequence"/>
</dbReference>
<dbReference type="EMBL" id="NJBA01000005">
    <property type="protein sequence ID" value="OWP50035.1"/>
    <property type="molecule type" value="Genomic_DNA"/>
</dbReference>
<dbReference type="RefSeq" id="WP_088418848.1">
    <property type="nucleotide sequence ID" value="NZ_NJBA01000005.1"/>
</dbReference>
<sequence length="61" mass="6602">MNPQNDSPRQGTEAGRQNIPGELHPEWEKDGDRADQPPGEEPEVSPSDPDIAGIGEENRPG</sequence>
<feature type="region of interest" description="Disordered" evidence="1">
    <location>
        <begin position="1"/>
        <end position="61"/>
    </location>
</feature>
<proteinExistence type="predicted"/>
<reference evidence="2 3" key="1">
    <citation type="submission" date="2017-06" db="EMBL/GenBank/DDBJ databases">
        <title>Draft genome of Pseudomonas nitroreducens DF05.</title>
        <authorList>
            <person name="Iyer R."/>
        </authorList>
    </citation>
    <scope>NUCLEOTIDE SEQUENCE [LARGE SCALE GENOMIC DNA]</scope>
    <source>
        <strain evidence="2 3">DF05</strain>
    </source>
</reference>
<evidence type="ECO:0000313" key="2">
    <source>
        <dbReference type="EMBL" id="OWP50035.1"/>
    </source>
</evidence>
<feature type="compositionally biased region" description="Polar residues" evidence="1">
    <location>
        <begin position="1"/>
        <end position="10"/>
    </location>
</feature>
<gene>
    <name evidence="2" type="ORF">CEG18_16495</name>
</gene>
<comment type="caution">
    <text evidence="2">The sequence shown here is derived from an EMBL/GenBank/DDBJ whole genome shotgun (WGS) entry which is preliminary data.</text>
</comment>